<dbReference type="EMBL" id="LNQL01000005">
    <property type="protein sequence ID" value="KSU48135.1"/>
    <property type="molecule type" value="Genomic_DNA"/>
</dbReference>
<evidence type="ECO:0000313" key="2">
    <source>
        <dbReference type="EMBL" id="KSU48135.1"/>
    </source>
</evidence>
<dbReference type="OrthoDB" id="2351087at2"/>
<protein>
    <recommendedName>
        <fullName evidence="1">N-acetyltransferase domain-containing protein</fullName>
    </recommendedName>
</protein>
<dbReference type="Proteomes" id="UP000053797">
    <property type="component" value="Unassembled WGS sequence"/>
</dbReference>
<dbReference type="Pfam" id="PF00583">
    <property type="entry name" value="Acetyltransf_1"/>
    <property type="match status" value="1"/>
</dbReference>
<feature type="domain" description="N-acetyltransferase" evidence="1">
    <location>
        <begin position="163"/>
        <end position="256"/>
    </location>
</feature>
<proteinExistence type="predicted"/>
<dbReference type="SUPFAM" id="SSF55729">
    <property type="entry name" value="Acyl-CoA N-acyltransferases (Nat)"/>
    <property type="match status" value="1"/>
</dbReference>
<comment type="caution">
    <text evidence="2">The sequence shown here is derived from an EMBL/GenBank/DDBJ whole genome shotgun (WGS) entry which is preliminary data.</text>
</comment>
<accession>A0A0V8GCY8</accession>
<dbReference type="GO" id="GO:0016747">
    <property type="term" value="F:acyltransferase activity, transferring groups other than amino-acyl groups"/>
    <property type="evidence" value="ECO:0007669"/>
    <property type="project" value="InterPro"/>
</dbReference>
<reference evidence="2 3" key="1">
    <citation type="journal article" date="2015" name="Int. J. Syst. Evol. Microbiol.">
        <title>Exiguobacterium enclense sp. nov., isolated from sediment.</title>
        <authorList>
            <person name="Dastager S.G."/>
            <person name="Mawlankar R."/>
            <person name="Sonalkar V.V."/>
            <person name="Thorat M.N."/>
            <person name="Mual P."/>
            <person name="Verma A."/>
            <person name="Krishnamurthi S."/>
            <person name="Tang S.K."/>
            <person name="Li W.J."/>
        </authorList>
    </citation>
    <scope>NUCLEOTIDE SEQUENCE [LARGE SCALE GENOMIC DNA]</scope>
    <source>
        <strain evidence="2 3">NIO-1109</strain>
    </source>
</reference>
<sequence>MSIVHYNQLSRNQKRHVHQLLQHNQWAHDISFFQLLEGHQFVYLKHDLVYATLGYRISNEMTCLMNGAYSNISAFHLLAKHLHEYLVRQGAQQIKVQVVPPQDGALSSVWKTLGYTLSAEQFRLIGISNDRVSSLRFQPIHARNQELYLTLRNHSIKGCDHLFPYHQEHYEQFSHSNTSPYLIYDQQLVIGTLLYQKYGRTIRLLEITCLPELKYQGYGRRILDTFQAKLCKANIKTFETIFHSTNLDVLRLYQKSTFCDIQLFSHWHTFQVQNKSLTT</sequence>
<name>A0A0V8GCY8_9BACL</name>
<dbReference type="InterPro" id="IPR016181">
    <property type="entry name" value="Acyl_CoA_acyltransferase"/>
</dbReference>
<dbReference type="Gene3D" id="3.40.630.30">
    <property type="match status" value="1"/>
</dbReference>
<dbReference type="AlphaFoldDB" id="A0A0V8GCY8"/>
<gene>
    <name evidence="2" type="ORF">AS033_13440</name>
</gene>
<organism evidence="2 3">
    <name type="scientific">Exiguobacterium indicum</name>
    <dbReference type="NCBI Taxonomy" id="296995"/>
    <lineage>
        <taxon>Bacteria</taxon>
        <taxon>Bacillati</taxon>
        <taxon>Bacillota</taxon>
        <taxon>Bacilli</taxon>
        <taxon>Bacillales</taxon>
        <taxon>Bacillales Family XII. Incertae Sedis</taxon>
        <taxon>Exiguobacterium</taxon>
    </lineage>
</organism>
<dbReference type="InterPro" id="IPR000182">
    <property type="entry name" value="GNAT_dom"/>
</dbReference>
<evidence type="ECO:0000313" key="3">
    <source>
        <dbReference type="Proteomes" id="UP000053797"/>
    </source>
</evidence>
<evidence type="ECO:0000259" key="1">
    <source>
        <dbReference type="Pfam" id="PF00583"/>
    </source>
</evidence>
<dbReference type="RefSeq" id="WP_074668464.1">
    <property type="nucleotide sequence ID" value="NZ_FMYN01000005.1"/>
</dbReference>